<dbReference type="EMBL" id="BQKI01000015">
    <property type="protein sequence ID" value="GJN07950.1"/>
    <property type="molecule type" value="Genomic_DNA"/>
</dbReference>
<dbReference type="Gene3D" id="4.10.60.10">
    <property type="entry name" value="Zinc finger, CCHC-type"/>
    <property type="match status" value="1"/>
</dbReference>
<dbReference type="SUPFAM" id="SSF57756">
    <property type="entry name" value="Retrovirus zinc finger-like domains"/>
    <property type="match status" value="1"/>
</dbReference>
<dbReference type="GO" id="GO:0005634">
    <property type="term" value="C:nucleus"/>
    <property type="evidence" value="ECO:0007669"/>
    <property type="project" value="UniProtKB-SubCell"/>
</dbReference>
<dbReference type="Gene3D" id="3.10.20.90">
    <property type="entry name" value="Phosphatidylinositol 3-kinase Catalytic Subunit, Chain A, domain 1"/>
    <property type="match status" value="1"/>
</dbReference>
<dbReference type="GO" id="GO:0016567">
    <property type="term" value="P:protein ubiquitination"/>
    <property type="evidence" value="ECO:0007669"/>
    <property type="project" value="InterPro"/>
</dbReference>
<evidence type="ECO:0000256" key="2">
    <source>
        <dbReference type="ARBA" id="ARBA00022723"/>
    </source>
</evidence>
<dbReference type="SMART" id="SM01180">
    <property type="entry name" value="DWNN"/>
    <property type="match status" value="1"/>
</dbReference>
<dbReference type="GO" id="GO:0008270">
    <property type="term" value="F:zinc ion binding"/>
    <property type="evidence" value="ECO:0007669"/>
    <property type="project" value="UniProtKB-KW"/>
</dbReference>
<organism evidence="7 8">
    <name type="scientific">Eleusine coracana subsp. coracana</name>
    <dbReference type="NCBI Taxonomy" id="191504"/>
    <lineage>
        <taxon>Eukaryota</taxon>
        <taxon>Viridiplantae</taxon>
        <taxon>Streptophyta</taxon>
        <taxon>Embryophyta</taxon>
        <taxon>Tracheophyta</taxon>
        <taxon>Spermatophyta</taxon>
        <taxon>Magnoliopsida</taxon>
        <taxon>Liliopsida</taxon>
        <taxon>Poales</taxon>
        <taxon>Poaceae</taxon>
        <taxon>PACMAD clade</taxon>
        <taxon>Chloridoideae</taxon>
        <taxon>Cynodonteae</taxon>
        <taxon>Eleusininae</taxon>
        <taxon>Eleusine</taxon>
    </lineage>
</organism>
<reference evidence="7" key="2">
    <citation type="submission" date="2021-12" db="EMBL/GenBank/DDBJ databases">
        <title>Resequencing data analysis of finger millet.</title>
        <authorList>
            <person name="Hatakeyama M."/>
            <person name="Aluri S."/>
            <person name="Balachadran M.T."/>
            <person name="Sivarajan S.R."/>
            <person name="Poveda L."/>
            <person name="Shimizu-Inatsugi R."/>
            <person name="Schlapbach R."/>
            <person name="Sreeman S.M."/>
            <person name="Shimizu K.K."/>
        </authorList>
    </citation>
    <scope>NUCLEOTIDE SEQUENCE</scope>
</reference>
<evidence type="ECO:0000256" key="3">
    <source>
        <dbReference type="ARBA" id="ARBA00022771"/>
    </source>
</evidence>
<feature type="domain" description="DWNN" evidence="6">
    <location>
        <begin position="3"/>
        <end position="78"/>
    </location>
</feature>
<comment type="caution">
    <text evidence="7">The sequence shown here is derived from an EMBL/GenBank/DDBJ whole genome shotgun (WGS) entry which is preliminary data.</text>
</comment>
<dbReference type="Pfam" id="PF13696">
    <property type="entry name" value="zf-CCHC_2"/>
    <property type="match status" value="1"/>
</dbReference>
<dbReference type="Proteomes" id="UP001054889">
    <property type="component" value="Unassembled WGS sequence"/>
</dbReference>
<keyword evidence="4" id="KW-0862">Zinc</keyword>
<dbReference type="GO" id="GO:0006397">
    <property type="term" value="P:mRNA processing"/>
    <property type="evidence" value="ECO:0007669"/>
    <property type="project" value="InterPro"/>
</dbReference>
<evidence type="ECO:0000256" key="5">
    <source>
        <dbReference type="ARBA" id="ARBA00023242"/>
    </source>
</evidence>
<dbReference type="InterPro" id="IPR033489">
    <property type="entry name" value="RBBP6"/>
</dbReference>
<dbReference type="InterPro" id="IPR036875">
    <property type="entry name" value="Znf_CCHC_sf"/>
</dbReference>
<keyword evidence="5" id="KW-0539">Nucleus</keyword>
<accession>A0AAV5DCK8</accession>
<evidence type="ECO:0000256" key="1">
    <source>
        <dbReference type="ARBA" id="ARBA00004123"/>
    </source>
</evidence>
<dbReference type="GO" id="GO:0061630">
    <property type="term" value="F:ubiquitin protein ligase activity"/>
    <property type="evidence" value="ECO:0007669"/>
    <property type="project" value="InterPro"/>
</dbReference>
<name>A0AAV5DCK8_ELECO</name>
<dbReference type="PANTHER" id="PTHR15439">
    <property type="entry name" value="RETINOBLASTOMA-BINDING PROTEIN 6"/>
    <property type="match status" value="1"/>
</dbReference>
<evidence type="ECO:0000256" key="4">
    <source>
        <dbReference type="ARBA" id="ARBA00022833"/>
    </source>
</evidence>
<keyword evidence="8" id="KW-1185">Reference proteome</keyword>
<dbReference type="AlphaFoldDB" id="A0AAV5DCK8"/>
<proteinExistence type="predicted"/>
<dbReference type="GO" id="GO:0006511">
    <property type="term" value="P:ubiquitin-dependent protein catabolic process"/>
    <property type="evidence" value="ECO:0007669"/>
    <property type="project" value="TreeGrafter"/>
</dbReference>
<protein>
    <recommendedName>
        <fullName evidence="6">DWNN domain-containing protein</fullName>
    </recommendedName>
</protein>
<dbReference type="InterPro" id="IPR014891">
    <property type="entry name" value="DWNN_domain"/>
</dbReference>
<dbReference type="PROSITE" id="PS51282">
    <property type="entry name" value="DWNN"/>
    <property type="match status" value="1"/>
</dbReference>
<gene>
    <name evidence="7" type="primary">ga25827</name>
    <name evidence="7" type="ORF">PR202_ga25827</name>
</gene>
<dbReference type="PANTHER" id="PTHR15439:SF16">
    <property type="entry name" value="OS03G0335100 PROTEIN"/>
    <property type="match status" value="1"/>
</dbReference>
<keyword evidence="3" id="KW-0863">Zinc-finger</keyword>
<dbReference type="GO" id="GO:0003676">
    <property type="term" value="F:nucleic acid binding"/>
    <property type="evidence" value="ECO:0007669"/>
    <property type="project" value="InterPro"/>
</dbReference>
<sequence length="194" mass="21024">MAVYYRYRSGVETLSLPVAAPSISVAELKRLILGTSRQGNGRGPRETIALSDAQTGKEYTDDTALVPRGYTVLVRRVAGGPPAETITIARSSGSSSGAQDDDEDRVIDAAKMTWGDQQTQLGGRYCYVRNGGAQQEQRPTPPAGYVCHRCRVPGHFIQHCPTNGDPNFDFGKKKGVVCYNQSSCPVARCPSTRR</sequence>
<evidence type="ECO:0000259" key="6">
    <source>
        <dbReference type="PROSITE" id="PS51282"/>
    </source>
</evidence>
<dbReference type="InterPro" id="IPR025829">
    <property type="entry name" value="Zn_knuckle_CX2CX3GHX4C"/>
</dbReference>
<evidence type="ECO:0000313" key="8">
    <source>
        <dbReference type="Proteomes" id="UP001054889"/>
    </source>
</evidence>
<reference evidence="7" key="1">
    <citation type="journal article" date="2018" name="DNA Res.">
        <title>Multiple hybrid de novo genome assembly of finger millet, an orphan allotetraploid crop.</title>
        <authorList>
            <person name="Hatakeyama M."/>
            <person name="Aluri S."/>
            <person name="Balachadran M.T."/>
            <person name="Sivarajan S.R."/>
            <person name="Patrignani A."/>
            <person name="Gruter S."/>
            <person name="Poveda L."/>
            <person name="Shimizu-Inatsugi R."/>
            <person name="Baeten J."/>
            <person name="Francoijs K.J."/>
            <person name="Nataraja K.N."/>
            <person name="Reddy Y.A.N."/>
            <person name="Phadnis S."/>
            <person name="Ravikumar R.L."/>
            <person name="Schlapbach R."/>
            <person name="Sreeman S.M."/>
            <person name="Shimizu K.K."/>
        </authorList>
    </citation>
    <scope>NUCLEOTIDE SEQUENCE</scope>
</reference>
<keyword evidence="2" id="KW-0479">Metal-binding</keyword>
<dbReference type="Pfam" id="PF08783">
    <property type="entry name" value="DWNN"/>
    <property type="match status" value="1"/>
</dbReference>
<comment type="subcellular location">
    <subcellularLocation>
        <location evidence="1">Nucleus</location>
    </subcellularLocation>
</comment>
<evidence type="ECO:0000313" key="7">
    <source>
        <dbReference type="EMBL" id="GJN07950.1"/>
    </source>
</evidence>